<protein>
    <recommendedName>
        <fullName evidence="11">Inward rectifier potassium channel C-terminal domain-containing protein</fullName>
    </recommendedName>
</protein>
<dbReference type="InterPro" id="IPR016449">
    <property type="entry name" value="K_chnl_inward-rec_Kir"/>
</dbReference>
<dbReference type="RefSeq" id="WP_248361197.1">
    <property type="nucleotide sequence ID" value="NZ_AP025591.1"/>
</dbReference>
<evidence type="ECO:0000256" key="4">
    <source>
        <dbReference type="ARBA" id="ARBA00022692"/>
    </source>
</evidence>
<evidence type="ECO:0000256" key="5">
    <source>
        <dbReference type="ARBA" id="ARBA00022882"/>
    </source>
</evidence>
<dbReference type="InterPro" id="IPR014756">
    <property type="entry name" value="Ig_E-set"/>
</dbReference>
<evidence type="ECO:0000256" key="1">
    <source>
        <dbReference type="ARBA" id="ARBA00004141"/>
    </source>
</evidence>
<keyword evidence="13" id="KW-1185">Reference proteome</keyword>
<evidence type="ECO:0000256" key="7">
    <source>
        <dbReference type="ARBA" id="ARBA00022989"/>
    </source>
</evidence>
<gene>
    <name evidence="12" type="ORF">AMOR_23000</name>
</gene>
<comment type="subcellular location">
    <subcellularLocation>
        <location evidence="1">Membrane</location>
        <topology evidence="1">Multi-pass membrane protein</topology>
    </subcellularLocation>
</comment>
<dbReference type="EMBL" id="AP025591">
    <property type="protein sequence ID" value="BDG03304.1"/>
    <property type="molecule type" value="Genomic_DNA"/>
</dbReference>
<evidence type="ECO:0000313" key="13">
    <source>
        <dbReference type="Proteomes" id="UP001162891"/>
    </source>
</evidence>
<sequence length="305" mass="33340">MGDLAQTRVFGHSDHAVVVVGLRKRPLADLYHRLVTGSWTRLCLVYALVYFGTELLFEAAHLALGPGAAAPRGTTLGALVALARGVSLAEVRATLQPRAILTGALGGLEEFVRWLELVIGAGIVLAKFALLRARVLWSEVAVVSPHPQGRALLFRMANERSGHVVDAKVSAMLVRNEVDEDGAPIRRAHDLPLVRNGTALFAHAWTAVHVIDRESPLARESAESLAAAEAEVIVTLTGFDEGLTRTIHARNAWPAKRIRWNARFEEIVTVLPGGARQVDYRRFHEVVPVEDSRPERTPRRSARPG</sequence>
<dbReference type="InterPro" id="IPR013518">
    <property type="entry name" value="K_chnl_inward-rec_Kir_cyto"/>
</dbReference>
<name>A0ABM7WUW4_9BACT</name>
<keyword evidence="8" id="KW-0406">Ion transport</keyword>
<evidence type="ECO:0000256" key="3">
    <source>
        <dbReference type="ARBA" id="ARBA00022538"/>
    </source>
</evidence>
<keyword evidence="7" id="KW-1133">Transmembrane helix</keyword>
<evidence type="ECO:0000256" key="2">
    <source>
        <dbReference type="ARBA" id="ARBA00022448"/>
    </source>
</evidence>
<evidence type="ECO:0000313" key="12">
    <source>
        <dbReference type="EMBL" id="BDG03304.1"/>
    </source>
</evidence>
<keyword evidence="6" id="KW-0630">Potassium</keyword>
<dbReference type="Gene3D" id="2.60.40.1400">
    <property type="entry name" value="G protein-activated inward rectifier potassium channel 1"/>
    <property type="match status" value="1"/>
</dbReference>
<proteinExistence type="predicted"/>
<feature type="domain" description="Inward rectifier potassium channel C-terminal" evidence="11">
    <location>
        <begin position="136"/>
        <end position="292"/>
    </location>
</feature>
<dbReference type="SUPFAM" id="SSF81296">
    <property type="entry name" value="E set domains"/>
    <property type="match status" value="1"/>
</dbReference>
<accession>A0ABM7WUW4</accession>
<keyword evidence="2" id="KW-0813">Transport</keyword>
<organism evidence="12 13">
    <name type="scientific">Anaeromyxobacter oryzae</name>
    <dbReference type="NCBI Taxonomy" id="2918170"/>
    <lineage>
        <taxon>Bacteria</taxon>
        <taxon>Pseudomonadati</taxon>
        <taxon>Myxococcota</taxon>
        <taxon>Myxococcia</taxon>
        <taxon>Myxococcales</taxon>
        <taxon>Cystobacterineae</taxon>
        <taxon>Anaeromyxobacteraceae</taxon>
        <taxon>Anaeromyxobacter</taxon>
    </lineage>
</organism>
<reference evidence="13" key="1">
    <citation type="journal article" date="2022" name="Int. J. Syst. Evol. Microbiol.">
        <title>Anaeromyxobacter oryzae sp. nov., Anaeromyxobacter diazotrophicus sp. nov. and Anaeromyxobacter paludicola sp. nov., isolated from paddy soils.</title>
        <authorList>
            <person name="Itoh H."/>
            <person name="Xu Z."/>
            <person name="Mise K."/>
            <person name="Masuda Y."/>
            <person name="Ushijima N."/>
            <person name="Hayakawa C."/>
            <person name="Shiratori Y."/>
            <person name="Senoo K."/>
        </authorList>
    </citation>
    <scope>NUCLEOTIDE SEQUENCE [LARGE SCALE GENOMIC DNA]</scope>
    <source>
        <strain evidence="13">Red232</strain>
    </source>
</reference>
<dbReference type="InterPro" id="IPR041647">
    <property type="entry name" value="IRK_C"/>
</dbReference>
<keyword evidence="5" id="KW-0851">Voltage-gated channel</keyword>
<evidence type="ECO:0000256" key="6">
    <source>
        <dbReference type="ARBA" id="ARBA00022958"/>
    </source>
</evidence>
<evidence type="ECO:0000256" key="9">
    <source>
        <dbReference type="ARBA" id="ARBA00023136"/>
    </source>
</evidence>
<evidence type="ECO:0000256" key="8">
    <source>
        <dbReference type="ARBA" id="ARBA00023065"/>
    </source>
</evidence>
<keyword evidence="3" id="KW-0633">Potassium transport</keyword>
<dbReference type="Proteomes" id="UP001162891">
    <property type="component" value="Chromosome"/>
</dbReference>
<dbReference type="PANTHER" id="PTHR11767:SF102">
    <property type="entry name" value="INWARDLY RECTIFYING POTASSIUM CHANNEL 1, ISOFORM F"/>
    <property type="match status" value="1"/>
</dbReference>
<evidence type="ECO:0000256" key="10">
    <source>
        <dbReference type="ARBA" id="ARBA00023303"/>
    </source>
</evidence>
<dbReference type="PANTHER" id="PTHR11767">
    <property type="entry name" value="INWARD RECTIFIER POTASSIUM CHANNEL"/>
    <property type="match status" value="1"/>
</dbReference>
<keyword evidence="10" id="KW-0407">Ion channel</keyword>
<keyword evidence="4" id="KW-0812">Transmembrane</keyword>
<dbReference type="PRINTS" id="PR01320">
    <property type="entry name" value="KIRCHANNEL"/>
</dbReference>
<evidence type="ECO:0000259" key="11">
    <source>
        <dbReference type="Pfam" id="PF17655"/>
    </source>
</evidence>
<keyword evidence="9" id="KW-0472">Membrane</keyword>
<dbReference type="Pfam" id="PF17655">
    <property type="entry name" value="IRK_C"/>
    <property type="match status" value="1"/>
</dbReference>